<protein>
    <recommendedName>
        <fullName evidence="11">Ktr system potassium uptake protein D</fullName>
    </recommendedName>
</protein>
<keyword evidence="5 8" id="KW-1133">Transmembrane helix</keyword>
<keyword evidence="4 8" id="KW-0812">Transmembrane</keyword>
<evidence type="ECO:0000256" key="6">
    <source>
        <dbReference type="ARBA" id="ARBA00023065"/>
    </source>
</evidence>
<organism evidence="9 10">
    <name type="scientific">Pradoshia eiseniae</name>
    <dbReference type="NCBI Taxonomy" id="2064768"/>
    <lineage>
        <taxon>Bacteria</taxon>
        <taxon>Bacillati</taxon>
        <taxon>Bacillota</taxon>
        <taxon>Bacilli</taxon>
        <taxon>Bacillales</taxon>
        <taxon>Bacillaceae</taxon>
        <taxon>Pradoshia</taxon>
    </lineage>
</organism>
<feature type="transmembrane region" description="Helical" evidence="8">
    <location>
        <begin position="226"/>
        <end position="243"/>
    </location>
</feature>
<dbReference type="Pfam" id="PF02386">
    <property type="entry name" value="TrkH"/>
    <property type="match status" value="1"/>
</dbReference>
<dbReference type="GO" id="GO:0008324">
    <property type="term" value="F:monoatomic cation transmembrane transporter activity"/>
    <property type="evidence" value="ECO:0007669"/>
    <property type="project" value="InterPro"/>
</dbReference>
<feature type="transmembrane region" description="Helical" evidence="8">
    <location>
        <begin position="117"/>
        <end position="144"/>
    </location>
</feature>
<evidence type="ECO:0000256" key="4">
    <source>
        <dbReference type="ARBA" id="ARBA00022692"/>
    </source>
</evidence>
<evidence type="ECO:0000313" key="10">
    <source>
        <dbReference type="Proteomes" id="UP000239663"/>
    </source>
</evidence>
<name>A0A2S7N3K2_9BACI</name>
<evidence type="ECO:0000256" key="1">
    <source>
        <dbReference type="ARBA" id="ARBA00004651"/>
    </source>
</evidence>
<comment type="caution">
    <text evidence="9">The sequence shown here is derived from an EMBL/GenBank/DDBJ whole genome shotgun (WGS) entry which is preliminary data.</text>
</comment>
<gene>
    <name evidence="9" type="ORF">CYL18_01495</name>
</gene>
<dbReference type="RefSeq" id="WP_104847694.1">
    <property type="nucleotide sequence ID" value="NZ_PKOZ01000001.1"/>
</dbReference>
<dbReference type="InterPro" id="IPR003445">
    <property type="entry name" value="Cat_transpt"/>
</dbReference>
<dbReference type="AlphaFoldDB" id="A0A2S7N3K2"/>
<evidence type="ECO:0000256" key="2">
    <source>
        <dbReference type="ARBA" id="ARBA00022448"/>
    </source>
</evidence>
<dbReference type="OrthoDB" id="9810952at2"/>
<evidence type="ECO:0000313" key="9">
    <source>
        <dbReference type="EMBL" id="PQD96597.1"/>
    </source>
</evidence>
<keyword evidence="3" id="KW-1003">Cell membrane</keyword>
<evidence type="ECO:0000256" key="8">
    <source>
        <dbReference type="SAM" id="Phobius"/>
    </source>
</evidence>
<dbReference type="PANTHER" id="PTHR32024">
    <property type="entry name" value="TRK SYSTEM POTASSIUM UPTAKE PROTEIN TRKG-RELATED"/>
    <property type="match status" value="1"/>
</dbReference>
<accession>A0A2S7N3K2</accession>
<feature type="transmembrane region" description="Helical" evidence="8">
    <location>
        <begin position="78"/>
        <end position="96"/>
    </location>
</feature>
<keyword evidence="7 8" id="KW-0472">Membrane</keyword>
<keyword evidence="2" id="KW-0813">Transport</keyword>
<dbReference type="PROSITE" id="PS51257">
    <property type="entry name" value="PROKAR_LIPOPROTEIN"/>
    <property type="match status" value="1"/>
</dbReference>
<feature type="transmembrane region" description="Helical" evidence="8">
    <location>
        <begin position="12"/>
        <end position="31"/>
    </location>
</feature>
<evidence type="ECO:0000256" key="5">
    <source>
        <dbReference type="ARBA" id="ARBA00022989"/>
    </source>
</evidence>
<dbReference type="PANTHER" id="PTHR32024:SF1">
    <property type="entry name" value="KTR SYSTEM POTASSIUM UPTAKE PROTEIN B"/>
    <property type="match status" value="1"/>
</dbReference>
<reference evidence="9 10" key="1">
    <citation type="submission" date="2017-12" db="EMBL/GenBank/DDBJ databases">
        <title>Taxonomic description and draft genome of Pradoshia cofamensis Gen. nov., sp. nov., a thermotolerant bacillale isolated from anterior gut of earthworm Eisenia fetida.</title>
        <authorList>
            <person name="Saha T."/>
            <person name="Chakraborty R."/>
        </authorList>
    </citation>
    <scope>NUCLEOTIDE SEQUENCE [LARGE SCALE GENOMIC DNA]</scope>
    <source>
        <strain evidence="9 10">EAG3</strain>
    </source>
</reference>
<dbReference type="GO" id="GO:0005886">
    <property type="term" value="C:plasma membrane"/>
    <property type="evidence" value="ECO:0007669"/>
    <property type="project" value="UniProtKB-SubCell"/>
</dbReference>
<dbReference type="EMBL" id="PKOZ01000001">
    <property type="protein sequence ID" value="PQD96597.1"/>
    <property type="molecule type" value="Genomic_DNA"/>
</dbReference>
<dbReference type="Proteomes" id="UP000239663">
    <property type="component" value="Unassembled WGS sequence"/>
</dbReference>
<feature type="transmembrane region" description="Helical" evidence="8">
    <location>
        <begin position="188"/>
        <end position="206"/>
    </location>
</feature>
<dbReference type="GO" id="GO:0030001">
    <property type="term" value="P:metal ion transport"/>
    <property type="evidence" value="ECO:0007669"/>
    <property type="project" value="UniProtKB-ARBA"/>
</dbReference>
<evidence type="ECO:0000256" key="3">
    <source>
        <dbReference type="ARBA" id="ARBA00022475"/>
    </source>
</evidence>
<comment type="subcellular location">
    <subcellularLocation>
        <location evidence="1">Cell membrane</location>
        <topology evidence="1">Multi-pass membrane protein</topology>
    </subcellularLocation>
</comment>
<proteinExistence type="predicted"/>
<sequence length="437" mass="48485">MPQSKSSIHSFRQIFFLYIGFIIVFACLYLLPVSKTGDLSVIDSLFLSTSALSVTGLSTIDIGAELTRVGQSILMVEMQLGGIGVVVLISYLFLMMDKRITVSSMLLLSKDQNQYKLSSITSLALSVLIIASIVETICFIILFGEIRPRYDNYGDAVFVTAFHSVASFTNSGFDLFGDSLVSFKHNNLFLITTAITIFLGSLGYPTMMEYILSFRKRKTLFTRINIRMHLLLLFAGTVLYLLFESTNVLRELNLWDKLTNAFFFSATSRNGGLTTLDVSSLSITTVLCLMFLMFIGGASSSTGGGIRLTTAAVLLAKIGSVAKSRKEVVIMRKTITQDTIDKSFMIFFTFITLFFISTILLTIWQPQDLEPIMFEVLSALTNTGLSFGITNELAIPSKTILILLMIIGRIGIFSFIYTIFKVEKAKARYLKEDLAVG</sequence>
<feature type="transmembrane region" description="Helical" evidence="8">
    <location>
        <begin position="343"/>
        <end position="364"/>
    </location>
</feature>
<feature type="transmembrane region" description="Helical" evidence="8">
    <location>
        <begin position="278"/>
        <end position="298"/>
    </location>
</feature>
<keyword evidence="10" id="KW-1185">Reference proteome</keyword>
<keyword evidence="6" id="KW-0406">Ion transport</keyword>
<evidence type="ECO:0000256" key="7">
    <source>
        <dbReference type="ARBA" id="ARBA00023136"/>
    </source>
</evidence>
<evidence type="ECO:0008006" key="11">
    <source>
        <dbReference type="Google" id="ProtNLM"/>
    </source>
</evidence>
<feature type="transmembrane region" description="Helical" evidence="8">
    <location>
        <begin position="400"/>
        <end position="420"/>
    </location>
</feature>